<dbReference type="OMA" id="WIHEHEA"/>
<evidence type="ECO:0000256" key="3">
    <source>
        <dbReference type="ARBA" id="ARBA00022842"/>
    </source>
</evidence>
<dbReference type="PANTHER" id="PTHR35201:SF4">
    <property type="entry name" value="BETA-PINACENE SYNTHASE-RELATED"/>
    <property type="match status" value="1"/>
</dbReference>
<dbReference type="OrthoDB" id="6486656at2759"/>
<reference evidence="5" key="1">
    <citation type="submission" date="2016-03" db="EMBL/GenBank/DDBJ databases">
        <title>Draft genome sequence of Rosellinia necatrix.</title>
        <authorList>
            <person name="Kanematsu S."/>
        </authorList>
    </citation>
    <scope>NUCLEOTIDE SEQUENCE [LARGE SCALE GENOMIC DNA]</scope>
    <source>
        <strain evidence="5">W97</strain>
    </source>
</reference>
<keyword evidence="4" id="KW-0479">Metal-binding</keyword>
<evidence type="ECO:0000313" key="6">
    <source>
        <dbReference type="Proteomes" id="UP000054516"/>
    </source>
</evidence>
<dbReference type="Gene3D" id="1.10.600.10">
    <property type="entry name" value="Farnesyl Diphosphate Synthase"/>
    <property type="match status" value="1"/>
</dbReference>
<accession>A0A1S7UP06</accession>
<dbReference type="GO" id="GO:0046872">
    <property type="term" value="F:metal ion binding"/>
    <property type="evidence" value="ECO:0007669"/>
    <property type="project" value="UniProtKB-KW"/>
</dbReference>
<keyword evidence="6" id="KW-1185">Reference proteome</keyword>
<organism evidence="5">
    <name type="scientific">Rosellinia necatrix</name>
    <name type="common">White root-rot fungus</name>
    <dbReference type="NCBI Taxonomy" id="77044"/>
    <lineage>
        <taxon>Eukaryota</taxon>
        <taxon>Fungi</taxon>
        <taxon>Dikarya</taxon>
        <taxon>Ascomycota</taxon>
        <taxon>Pezizomycotina</taxon>
        <taxon>Sordariomycetes</taxon>
        <taxon>Xylariomycetidae</taxon>
        <taxon>Xylariales</taxon>
        <taxon>Xylariaceae</taxon>
        <taxon>Rosellinia</taxon>
    </lineage>
</organism>
<dbReference type="SUPFAM" id="SSF48576">
    <property type="entry name" value="Terpenoid synthases"/>
    <property type="match status" value="1"/>
</dbReference>
<evidence type="ECO:0000256" key="4">
    <source>
        <dbReference type="RuleBase" id="RU366034"/>
    </source>
</evidence>
<name>A0A1S7UP06_ROSNE</name>
<keyword evidence="4" id="KW-0456">Lyase</keyword>
<comment type="cofactor">
    <cofactor evidence="1 4">
        <name>Mg(2+)</name>
        <dbReference type="ChEBI" id="CHEBI:18420"/>
    </cofactor>
</comment>
<dbReference type="Proteomes" id="UP000054516">
    <property type="component" value="Unassembled WGS sequence"/>
</dbReference>
<dbReference type="EC" id="4.2.3.-" evidence="4"/>
<dbReference type="Pfam" id="PF19086">
    <property type="entry name" value="Terpene_syn_C_2"/>
    <property type="match status" value="1"/>
</dbReference>
<proteinExistence type="inferred from homology"/>
<sequence length="174" mass="19534">MADYVAGALMHVEDMSARQIPSPEQMLEKRRFSAGVGPLFALVEYAHALRIPDYVFEHPVIQEIEHLAIDFVAIMNDILSYVKEERDSVPNNVVAAARMSGLGPQEAFDYIGTLLDSRYARWEKAVQSVPNWGAGINSHVDKYVQGVSNVVRANLYWGYDHRLLGIVYTMMGTC</sequence>
<dbReference type="GO" id="GO:0008299">
    <property type="term" value="P:isoprenoid biosynthetic process"/>
    <property type="evidence" value="ECO:0007669"/>
    <property type="project" value="UniProtKB-ARBA"/>
</dbReference>
<dbReference type="EMBL" id="DF977467">
    <property type="protein sequence ID" value="GAP85184.2"/>
    <property type="molecule type" value="Genomic_DNA"/>
</dbReference>
<dbReference type="GO" id="GO:0010333">
    <property type="term" value="F:terpene synthase activity"/>
    <property type="evidence" value="ECO:0007669"/>
    <property type="project" value="InterPro"/>
</dbReference>
<comment type="similarity">
    <text evidence="2 4">Belongs to the terpene synthase family.</text>
</comment>
<dbReference type="PANTHER" id="PTHR35201">
    <property type="entry name" value="TERPENE SYNTHASE"/>
    <property type="match status" value="1"/>
</dbReference>
<dbReference type="InterPro" id="IPR008949">
    <property type="entry name" value="Isoprenoid_synthase_dom_sf"/>
</dbReference>
<dbReference type="InterPro" id="IPR034686">
    <property type="entry name" value="Terpene_cyclase-like_2"/>
</dbReference>
<gene>
    <name evidence="5" type="ORF">SAMD00023353_2201210</name>
</gene>
<evidence type="ECO:0000256" key="1">
    <source>
        <dbReference type="ARBA" id="ARBA00001946"/>
    </source>
</evidence>
<evidence type="ECO:0000256" key="2">
    <source>
        <dbReference type="ARBA" id="ARBA00006333"/>
    </source>
</evidence>
<keyword evidence="3 4" id="KW-0460">Magnesium</keyword>
<protein>
    <recommendedName>
        <fullName evidence="4">Terpene synthase</fullName>
        <ecNumber evidence="4">4.2.3.-</ecNumber>
    </recommendedName>
</protein>
<dbReference type="AlphaFoldDB" id="A0A1S7UP06"/>
<evidence type="ECO:0000313" key="5">
    <source>
        <dbReference type="EMBL" id="GAP85184.2"/>
    </source>
</evidence>
<dbReference type="STRING" id="77044.A0A1S7UP06"/>